<dbReference type="AlphaFoldDB" id="A0A2S6IWW9"/>
<feature type="signal peptide" evidence="4">
    <location>
        <begin position="1"/>
        <end position="27"/>
    </location>
</feature>
<evidence type="ECO:0000256" key="4">
    <source>
        <dbReference type="SAM" id="SignalP"/>
    </source>
</evidence>
<keyword evidence="2" id="KW-0378">Hydrolase</keyword>
<dbReference type="Gene3D" id="3.40.50.1700">
    <property type="entry name" value="Glycoside hydrolase family 3 C-terminal domain"/>
    <property type="match status" value="1"/>
</dbReference>
<organism evidence="6 7">
    <name type="scientific">Kineococcus xinjiangensis</name>
    <dbReference type="NCBI Taxonomy" id="512762"/>
    <lineage>
        <taxon>Bacteria</taxon>
        <taxon>Bacillati</taxon>
        <taxon>Actinomycetota</taxon>
        <taxon>Actinomycetes</taxon>
        <taxon>Kineosporiales</taxon>
        <taxon>Kineosporiaceae</taxon>
        <taxon>Kineococcus</taxon>
    </lineage>
</organism>
<dbReference type="Pfam" id="PF14310">
    <property type="entry name" value="Fn3-like"/>
    <property type="match status" value="1"/>
</dbReference>
<dbReference type="Gene3D" id="3.20.20.300">
    <property type="entry name" value="Glycoside hydrolase, family 3, N-terminal domain"/>
    <property type="match status" value="1"/>
</dbReference>
<accession>A0A2S6IWW9</accession>
<keyword evidence="4" id="KW-0732">Signal</keyword>
<dbReference type="GO" id="GO:0004553">
    <property type="term" value="F:hydrolase activity, hydrolyzing O-glycosyl compounds"/>
    <property type="evidence" value="ECO:0007669"/>
    <property type="project" value="InterPro"/>
</dbReference>
<dbReference type="InterPro" id="IPR013783">
    <property type="entry name" value="Ig-like_fold"/>
</dbReference>
<dbReference type="InterPro" id="IPR017853">
    <property type="entry name" value="GH"/>
</dbReference>
<dbReference type="PROSITE" id="PS51820">
    <property type="entry name" value="PA14"/>
    <property type="match status" value="1"/>
</dbReference>
<feature type="chain" id="PRO_5015509400" evidence="4">
    <location>
        <begin position="28"/>
        <end position="865"/>
    </location>
</feature>
<gene>
    <name evidence="6" type="ORF">CLV92_101539</name>
</gene>
<dbReference type="Gene3D" id="2.60.40.10">
    <property type="entry name" value="Immunoglobulins"/>
    <property type="match status" value="1"/>
</dbReference>
<comment type="similarity">
    <text evidence="1">Belongs to the glycosyl hydrolase 3 family.</text>
</comment>
<dbReference type="InterPro" id="IPR037524">
    <property type="entry name" value="PA14/GLEYA"/>
</dbReference>
<dbReference type="SMART" id="SM01217">
    <property type="entry name" value="Fn3_like"/>
    <property type="match status" value="1"/>
</dbReference>
<dbReference type="InterPro" id="IPR011658">
    <property type="entry name" value="PA14_dom"/>
</dbReference>
<evidence type="ECO:0000259" key="5">
    <source>
        <dbReference type="PROSITE" id="PS51820"/>
    </source>
</evidence>
<dbReference type="PANTHER" id="PTHR42715">
    <property type="entry name" value="BETA-GLUCOSIDASE"/>
    <property type="match status" value="1"/>
</dbReference>
<dbReference type="InterPro" id="IPR036962">
    <property type="entry name" value="Glyco_hydro_3_N_sf"/>
</dbReference>
<feature type="domain" description="PA14" evidence="5">
    <location>
        <begin position="447"/>
        <end position="596"/>
    </location>
</feature>
<dbReference type="Pfam" id="PF00933">
    <property type="entry name" value="Glyco_hydro_3"/>
    <property type="match status" value="1"/>
</dbReference>
<dbReference type="SUPFAM" id="SSF52279">
    <property type="entry name" value="Beta-D-glucan exohydrolase, C-terminal domain"/>
    <property type="match status" value="1"/>
</dbReference>
<keyword evidence="7" id="KW-1185">Reference proteome</keyword>
<dbReference type="InterPro" id="IPR036881">
    <property type="entry name" value="Glyco_hydro_3_C_sf"/>
</dbReference>
<dbReference type="Gene3D" id="2.60.120.260">
    <property type="entry name" value="Galactose-binding domain-like"/>
    <property type="match status" value="1"/>
</dbReference>
<dbReference type="InterPro" id="IPR050288">
    <property type="entry name" value="Cellulose_deg_GH3"/>
</dbReference>
<name>A0A2S6IWW9_9ACTN</name>
<evidence type="ECO:0000256" key="2">
    <source>
        <dbReference type="ARBA" id="ARBA00022801"/>
    </source>
</evidence>
<dbReference type="InterPro" id="IPR001764">
    <property type="entry name" value="Glyco_hydro_3_N"/>
</dbReference>
<feature type="region of interest" description="Disordered" evidence="3">
    <location>
        <begin position="26"/>
        <end position="62"/>
    </location>
</feature>
<dbReference type="Proteomes" id="UP000239485">
    <property type="component" value="Unassembled WGS sequence"/>
</dbReference>
<dbReference type="InterPro" id="IPR002772">
    <property type="entry name" value="Glyco_hydro_3_C"/>
</dbReference>
<dbReference type="InterPro" id="IPR026891">
    <property type="entry name" value="Fn3-like"/>
</dbReference>
<dbReference type="RefSeq" id="WP_158257104.1">
    <property type="nucleotide sequence ID" value="NZ_PTJD01000001.1"/>
</dbReference>
<dbReference type="Pfam" id="PF07691">
    <property type="entry name" value="PA14"/>
    <property type="match status" value="1"/>
</dbReference>
<reference evidence="6 7" key="1">
    <citation type="submission" date="2018-02" db="EMBL/GenBank/DDBJ databases">
        <title>Genomic Encyclopedia of Archaeal and Bacterial Type Strains, Phase II (KMG-II): from individual species to whole genera.</title>
        <authorList>
            <person name="Goeker M."/>
        </authorList>
    </citation>
    <scope>NUCLEOTIDE SEQUENCE [LARGE SCALE GENOMIC DNA]</scope>
    <source>
        <strain evidence="6 7">DSM 22857</strain>
    </source>
</reference>
<dbReference type="Pfam" id="PF01915">
    <property type="entry name" value="Glyco_hydro_3_C"/>
    <property type="match status" value="1"/>
</dbReference>
<comment type="caution">
    <text evidence="6">The sequence shown here is derived from an EMBL/GenBank/DDBJ whole genome shotgun (WGS) entry which is preliminary data.</text>
</comment>
<evidence type="ECO:0000313" key="7">
    <source>
        <dbReference type="Proteomes" id="UP000239485"/>
    </source>
</evidence>
<evidence type="ECO:0000313" key="6">
    <source>
        <dbReference type="EMBL" id="PPK98838.1"/>
    </source>
</evidence>
<dbReference type="GO" id="GO:0005975">
    <property type="term" value="P:carbohydrate metabolic process"/>
    <property type="evidence" value="ECO:0007669"/>
    <property type="project" value="InterPro"/>
</dbReference>
<sequence>MIRRRLAVATAASALVMSPVVLPTAAAAPQPSGDGSYSSGQRADWRSTTTTTTQPWRDRTRSSVQRANDLVAALTQAQRVALVTGDYASLSAFGVPNIIAADTSSGVRNESGGATALPVPEALAATFDVELAQRYGDVAAEEARAQGKTLMLAPTVDVIRSGLSGRQTESLSEDPLLSGRIGAGVSRGMRSNDVLVAAKHFGAYTQETNRNYGNINVSERALKEVYNAPFEELVTKGRADAAMCSYPQVNGVFACENKALMDELRAATGFRGAIIPDFMAGTDNVKGFNAGVDSTILWPYFPRDAFTNGAISATRLEEAAKRVAFAIFNSGVFDNPAPAENDDHVSTATNRAVANRVAEKSSVLLKNSGVLPLRKNVSQRIAVIGPAGADAMTGVGGSSYVIPGTVTSPLAAIRAEAGSGATVTAAQGSLGDVALPVVPSSALRAPDGSAGLRATFYGNGTFSGTPVKTANVATLDHQFHGGEPLTQGLPATWSARFTGKIIPTHSGLVRLSALVGGGVTVKVNGQTVIAGQREFTNFLGMSPVNYPLQGKVQLTAGQPADIEVSYTTQGNGFLPPELHLGWQPKSLIADAVAAARGADAAVVYANQASGEGMDRDTSFALPGDQNELISAVAAANPNTVVVLNTPGGVTMPWLSQVEGVLQVWYPGAAVGTGPANVLFGDADAGGRLPVTFPTGPGQGVVAQGAASYPGTGGTTTYAEGIHTGYRLFHKNGQTPLFPFGHGLSYASFAYSGAQGGTISSTGTAQSVPVTFTVRNTSNRAGTTVAQVYVGALPTIVETPTKALAGFVSLDLAAGESRTVTVQVPRRSLQFWDTATKKWVTPKGRVLASIGTSATDTPLTTPITIS</sequence>
<dbReference type="SUPFAM" id="SSF51445">
    <property type="entry name" value="(Trans)glycosidases"/>
    <property type="match status" value="1"/>
</dbReference>
<dbReference type="PANTHER" id="PTHR42715:SF10">
    <property type="entry name" value="BETA-GLUCOSIDASE"/>
    <property type="match status" value="1"/>
</dbReference>
<dbReference type="EMBL" id="PTJD01000001">
    <property type="protein sequence ID" value="PPK98838.1"/>
    <property type="molecule type" value="Genomic_DNA"/>
</dbReference>
<evidence type="ECO:0000256" key="1">
    <source>
        <dbReference type="ARBA" id="ARBA00005336"/>
    </source>
</evidence>
<proteinExistence type="inferred from homology"/>
<dbReference type="OrthoDB" id="3187562at2"/>
<protein>
    <submittedName>
        <fullName evidence="6">Beta-glucosidase</fullName>
    </submittedName>
</protein>
<evidence type="ECO:0000256" key="3">
    <source>
        <dbReference type="SAM" id="MobiDB-lite"/>
    </source>
</evidence>
<dbReference type="PRINTS" id="PR00133">
    <property type="entry name" value="GLHYDRLASE3"/>
</dbReference>
<dbReference type="SMART" id="SM00758">
    <property type="entry name" value="PA14"/>
    <property type="match status" value="1"/>
</dbReference>